<comment type="caution">
    <text evidence="5">The sequence shown here is derived from an EMBL/GenBank/DDBJ whole genome shotgun (WGS) entry which is preliminary data.</text>
</comment>
<organism evidence="5 6">
    <name type="scientific">Stylophora pistillata</name>
    <name type="common">Smooth cauliflower coral</name>
    <dbReference type="NCBI Taxonomy" id="50429"/>
    <lineage>
        <taxon>Eukaryota</taxon>
        <taxon>Metazoa</taxon>
        <taxon>Cnidaria</taxon>
        <taxon>Anthozoa</taxon>
        <taxon>Hexacorallia</taxon>
        <taxon>Scleractinia</taxon>
        <taxon>Astrocoeniina</taxon>
        <taxon>Pocilloporidae</taxon>
        <taxon>Stylophora</taxon>
    </lineage>
</organism>
<dbReference type="InterPro" id="IPR027805">
    <property type="entry name" value="Transposase_HTH_dom"/>
</dbReference>
<dbReference type="OrthoDB" id="5988832at2759"/>
<dbReference type="PANTHER" id="PTHR23080:SF63">
    <property type="entry name" value="TICK TRANSPOSON"/>
    <property type="match status" value="1"/>
</dbReference>
<dbReference type="EMBL" id="LSMT01000345">
    <property type="protein sequence ID" value="PFX19778.1"/>
    <property type="molecule type" value="Genomic_DNA"/>
</dbReference>
<gene>
    <name evidence="5" type="ORF">AWC38_SpisGene15811</name>
</gene>
<evidence type="ECO:0000259" key="4">
    <source>
        <dbReference type="Pfam" id="PF13843"/>
    </source>
</evidence>
<dbReference type="PANTHER" id="PTHR23080">
    <property type="entry name" value="THAP DOMAIN PROTEIN"/>
    <property type="match status" value="1"/>
</dbReference>
<feature type="coiled-coil region" evidence="1">
    <location>
        <begin position="382"/>
        <end position="417"/>
    </location>
</feature>
<feature type="compositionally biased region" description="Basic residues" evidence="2">
    <location>
        <begin position="55"/>
        <end position="65"/>
    </location>
</feature>
<feature type="region of interest" description="Disordered" evidence="2">
    <location>
        <begin position="38"/>
        <end position="83"/>
    </location>
</feature>
<proteinExistence type="predicted"/>
<evidence type="ECO:0000256" key="2">
    <source>
        <dbReference type="SAM" id="MobiDB-lite"/>
    </source>
</evidence>
<dbReference type="Pfam" id="PF13843">
    <property type="entry name" value="DDE_Tnp_1_7"/>
    <property type="match status" value="1"/>
</dbReference>
<evidence type="ECO:0000313" key="6">
    <source>
        <dbReference type="Proteomes" id="UP000225706"/>
    </source>
</evidence>
<dbReference type="InterPro" id="IPR029526">
    <property type="entry name" value="PGBD"/>
</dbReference>
<evidence type="ECO:0000259" key="3">
    <source>
        <dbReference type="Pfam" id="PF13613"/>
    </source>
</evidence>
<keyword evidence="6" id="KW-1185">Reference proteome</keyword>
<protein>
    <recommendedName>
        <fullName evidence="7">PiggyBac transposable element-derived protein domain-containing protein</fullName>
    </recommendedName>
</protein>
<feature type="compositionally biased region" description="Acidic residues" evidence="2">
    <location>
        <begin position="38"/>
        <end position="47"/>
    </location>
</feature>
<dbReference type="Pfam" id="PF13613">
    <property type="entry name" value="HTH_Tnp_4"/>
    <property type="match status" value="1"/>
</dbReference>
<accession>A0A2B4RTY2</accession>
<feature type="domain" description="PiggyBac transposable element-derived protein" evidence="4">
    <location>
        <begin position="118"/>
        <end position="219"/>
    </location>
</feature>
<evidence type="ECO:0000256" key="1">
    <source>
        <dbReference type="SAM" id="Coils"/>
    </source>
</evidence>
<evidence type="ECO:0008006" key="7">
    <source>
        <dbReference type="Google" id="ProtNLM"/>
    </source>
</evidence>
<name>A0A2B4RTY2_STYPI</name>
<reference evidence="6" key="1">
    <citation type="journal article" date="2017" name="bioRxiv">
        <title>Comparative analysis of the genomes of Stylophora pistillata and Acropora digitifera provides evidence for extensive differences between species of corals.</title>
        <authorList>
            <person name="Voolstra C.R."/>
            <person name="Li Y."/>
            <person name="Liew Y.J."/>
            <person name="Baumgarten S."/>
            <person name="Zoccola D."/>
            <person name="Flot J.-F."/>
            <person name="Tambutte S."/>
            <person name="Allemand D."/>
            <person name="Aranda M."/>
        </authorList>
    </citation>
    <scope>NUCLEOTIDE SEQUENCE [LARGE SCALE GENOMIC DNA]</scope>
</reference>
<keyword evidence="1" id="KW-0175">Coiled coil</keyword>
<evidence type="ECO:0000313" key="5">
    <source>
        <dbReference type="EMBL" id="PFX19778.1"/>
    </source>
</evidence>
<dbReference type="AlphaFoldDB" id="A0A2B4RTY2"/>
<feature type="domain" description="Transposase Helix-turn-helix" evidence="3">
    <location>
        <begin position="547"/>
        <end position="593"/>
    </location>
</feature>
<dbReference type="Proteomes" id="UP000225706">
    <property type="component" value="Unassembled WGS sequence"/>
</dbReference>
<sequence length="602" mass="69215">MSLLNKSNEEVERILDIDVFGKDESQIAALWFLKRSDESDELSENDAQENTPRPARGRGRGRARQHNGAAGRGARRNQQHEDAMLEQQWTSNDRQPRIPAFTARTGLQVQLPNNAGFLHFANNSRYDANDPNHDRLYMVRPAVEYLVSKFQSVYTPEKHISIDEELLLWKGRVGFKQYIPLKRARFGIKMFSPCETKGYLWNSYVYLGKEPDAAAADQQLYVDLCEKEHEVDKEDSISFHRGRVLNAHLLYKKSGGKKPLLKFKFDYMSALLAASSTELVTPDANDRGKHKGKFHCIPKIVSNQGEEHKELTRKRRTRWISAVSRGDTKEKRVLESERVRSLHSVSGKAAAVWDKYNVDWVPTVNLGKPRDLQSSNEKDLQREAVECRAKRAKDRRKRSLERQEMEAAKKRKELDKSGSIVQKIDFCIDYSSTGKLLCSEPSCSKDFYDGECETVGETTLHMVENSTSTEDFLIVCEGSSNTDTQIDEFNYMFTSSVYRAPDERFFDSSDKIRFYTGLPSYEVLMVVFEHVAPNVARKHSSTILGGFQEFVMVLMKLRLDMPFQDLAYRFVVSLSSVSRIFTSWIVAMDSRLSCFIYWPKRD</sequence>